<dbReference type="InterPro" id="IPR011051">
    <property type="entry name" value="RmlC_Cupin_sf"/>
</dbReference>
<dbReference type="SUPFAM" id="SSF46689">
    <property type="entry name" value="Homeodomain-like"/>
    <property type="match status" value="1"/>
</dbReference>
<evidence type="ECO:0000259" key="4">
    <source>
        <dbReference type="PROSITE" id="PS01124"/>
    </source>
</evidence>
<protein>
    <submittedName>
        <fullName evidence="5">AraC family transcriptional regulator</fullName>
    </submittedName>
</protein>
<dbReference type="Pfam" id="PF12833">
    <property type="entry name" value="HTH_18"/>
    <property type="match status" value="1"/>
</dbReference>
<accession>A0ABR7GHV3</accession>
<dbReference type="Gene3D" id="2.60.120.10">
    <property type="entry name" value="Jelly Rolls"/>
    <property type="match status" value="1"/>
</dbReference>
<feature type="domain" description="HTH araC/xylS-type" evidence="4">
    <location>
        <begin position="247"/>
        <end position="343"/>
    </location>
</feature>
<dbReference type="Gene3D" id="1.10.10.60">
    <property type="entry name" value="Homeodomain-like"/>
    <property type="match status" value="2"/>
</dbReference>
<keyword evidence="6" id="KW-1185">Reference proteome</keyword>
<dbReference type="PROSITE" id="PS00041">
    <property type="entry name" value="HTH_ARAC_FAMILY_1"/>
    <property type="match status" value="1"/>
</dbReference>
<dbReference type="SMART" id="SM00342">
    <property type="entry name" value="HTH_ARAC"/>
    <property type="match status" value="1"/>
</dbReference>
<keyword evidence="1" id="KW-0805">Transcription regulation</keyword>
<evidence type="ECO:0000313" key="5">
    <source>
        <dbReference type="EMBL" id="MBC5686865.1"/>
    </source>
</evidence>
<organism evidence="5 6">
    <name type="scientific">Roseburia lenta</name>
    <dbReference type="NCBI Taxonomy" id="2763061"/>
    <lineage>
        <taxon>Bacteria</taxon>
        <taxon>Bacillati</taxon>
        <taxon>Bacillota</taxon>
        <taxon>Clostridia</taxon>
        <taxon>Lachnospirales</taxon>
        <taxon>Lachnospiraceae</taxon>
        <taxon>Roseburia</taxon>
    </lineage>
</organism>
<dbReference type="SUPFAM" id="SSF51182">
    <property type="entry name" value="RmlC-like cupins"/>
    <property type="match status" value="1"/>
</dbReference>
<dbReference type="RefSeq" id="WP_186854535.1">
    <property type="nucleotide sequence ID" value="NZ_JACOPG010000003.1"/>
</dbReference>
<sequence length="343" mass="39740">MNITELLSKTVEKSTVDQPVVNSYAEHQAFLDTTYHFQNSPRRLTYDLVTLTGWHTSPRSKQEFFYATISAPDAYTFLIPFENGMRCALHAHTHIELIYIVEGSLRIHIEDQDVSLSQGEMLLISAGVMHGEYLLARDCTILCLDVDDSFFDQYIGADRRTDYMQALRKLLNQKRSEYLYIRFSPFDQTPLTYHAFYTILEELIACRPGKKHIIIGYVERIIDLLTQEFRMQVMTEDTKAWHNALLSDIKQYINTHLATVSVSAVANAFHYSPDYLNRLFRGAEDITLSAYIQEIRLAKAMQFLHTTDRSIASIAEAVGYHNQGFFYRKFKERYGLLPGDIRR</sequence>
<dbReference type="PANTHER" id="PTHR43280:SF2">
    <property type="entry name" value="HTH-TYPE TRANSCRIPTIONAL REGULATOR EXSA"/>
    <property type="match status" value="1"/>
</dbReference>
<dbReference type="Proteomes" id="UP000643810">
    <property type="component" value="Unassembled WGS sequence"/>
</dbReference>
<name>A0ABR7GHV3_9FIRM</name>
<evidence type="ECO:0000313" key="6">
    <source>
        <dbReference type="Proteomes" id="UP000643810"/>
    </source>
</evidence>
<dbReference type="PANTHER" id="PTHR43280">
    <property type="entry name" value="ARAC-FAMILY TRANSCRIPTIONAL REGULATOR"/>
    <property type="match status" value="1"/>
</dbReference>
<keyword evidence="2" id="KW-0238">DNA-binding</keyword>
<keyword evidence="3" id="KW-0804">Transcription</keyword>
<dbReference type="Pfam" id="PF07883">
    <property type="entry name" value="Cupin_2"/>
    <property type="match status" value="1"/>
</dbReference>
<dbReference type="InterPro" id="IPR018060">
    <property type="entry name" value="HTH_AraC"/>
</dbReference>
<dbReference type="EMBL" id="JACOPG010000003">
    <property type="protein sequence ID" value="MBC5686865.1"/>
    <property type="molecule type" value="Genomic_DNA"/>
</dbReference>
<gene>
    <name evidence="5" type="ORF">H8R94_09660</name>
</gene>
<dbReference type="InterPro" id="IPR018062">
    <property type="entry name" value="HTH_AraC-typ_CS"/>
</dbReference>
<reference evidence="5 6" key="1">
    <citation type="submission" date="2020-08" db="EMBL/GenBank/DDBJ databases">
        <title>Genome public.</title>
        <authorList>
            <person name="Liu C."/>
            <person name="Sun Q."/>
        </authorList>
    </citation>
    <scope>NUCLEOTIDE SEQUENCE [LARGE SCALE GENOMIC DNA]</scope>
    <source>
        <strain evidence="5 6">NSJ-9</strain>
    </source>
</reference>
<dbReference type="PROSITE" id="PS01124">
    <property type="entry name" value="HTH_ARAC_FAMILY_2"/>
    <property type="match status" value="1"/>
</dbReference>
<evidence type="ECO:0000256" key="3">
    <source>
        <dbReference type="ARBA" id="ARBA00023163"/>
    </source>
</evidence>
<dbReference type="InterPro" id="IPR014710">
    <property type="entry name" value="RmlC-like_jellyroll"/>
</dbReference>
<evidence type="ECO:0000256" key="2">
    <source>
        <dbReference type="ARBA" id="ARBA00023125"/>
    </source>
</evidence>
<dbReference type="InterPro" id="IPR013096">
    <property type="entry name" value="Cupin_2"/>
</dbReference>
<proteinExistence type="predicted"/>
<evidence type="ECO:0000256" key="1">
    <source>
        <dbReference type="ARBA" id="ARBA00023015"/>
    </source>
</evidence>
<dbReference type="InterPro" id="IPR009057">
    <property type="entry name" value="Homeodomain-like_sf"/>
</dbReference>
<comment type="caution">
    <text evidence="5">The sequence shown here is derived from an EMBL/GenBank/DDBJ whole genome shotgun (WGS) entry which is preliminary data.</text>
</comment>